<gene>
    <name evidence="2" type="ORF">EZS28_052566</name>
</gene>
<evidence type="ECO:0000313" key="2">
    <source>
        <dbReference type="EMBL" id="KAA6340023.1"/>
    </source>
</evidence>
<dbReference type="AlphaFoldDB" id="A0A5J4S3X3"/>
<feature type="region of interest" description="Disordered" evidence="1">
    <location>
        <begin position="153"/>
        <end position="182"/>
    </location>
</feature>
<comment type="caution">
    <text evidence="2">The sequence shown here is derived from an EMBL/GenBank/DDBJ whole genome shotgun (WGS) entry which is preliminary data.</text>
</comment>
<sequence>MERQSEYQQAIMQIKDNEVWGNRRKSKGVQENIRGRIEREHCNTDQKRINQMVQPDIHDKESKREMEKDMRCESVEQIDCRLPLQDARFKRSETNNYTWRFGHFTGLLLRISPSDSPNRITTIPGIRISEQPLHIQSNAIRNQTLTNIFCNSNRTNNVTNLNENRDQNNKLRRRHPFPSPKQ</sequence>
<dbReference type="Proteomes" id="UP000324800">
    <property type="component" value="Unassembled WGS sequence"/>
</dbReference>
<proteinExistence type="predicted"/>
<dbReference type="EMBL" id="SNRW01040999">
    <property type="protein sequence ID" value="KAA6340023.1"/>
    <property type="molecule type" value="Genomic_DNA"/>
</dbReference>
<protein>
    <submittedName>
        <fullName evidence="2">Uncharacterized protein</fullName>
    </submittedName>
</protein>
<evidence type="ECO:0000256" key="1">
    <source>
        <dbReference type="SAM" id="MobiDB-lite"/>
    </source>
</evidence>
<organism evidence="2 3">
    <name type="scientific">Streblomastix strix</name>
    <dbReference type="NCBI Taxonomy" id="222440"/>
    <lineage>
        <taxon>Eukaryota</taxon>
        <taxon>Metamonada</taxon>
        <taxon>Preaxostyla</taxon>
        <taxon>Oxymonadida</taxon>
        <taxon>Streblomastigidae</taxon>
        <taxon>Streblomastix</taxon>
    </lineage>
</organism>
<reference evidence="2 3" key="1">
    <citation type="submission" date="2019-03" db="EMBL/GenBank/DDBJ databases">
        <title>Single cell metagenomics reveals metabolic interactions within the superorganism composed of flagellate Streblomastix strix and complex community of Bacteroidetes bacteria on its surface.</title>
        <authorList>
            <person name="Treitli S.C."/>
            <person name="Kolisko M."/>
            <person name="Husnik F."/>
            <person name="Keeling P."/>
            <person name="Hampl V."/>
        </authorList>
    </citation>
    <scope>NUCLEOTIDE SEQUENCE [LARGE SCALE GENOMIC DNA]</scope>
    <source>
        <strain evidence="2">ST1C</strain>
    </source>
</reference>
<accession>A0A5J4S3X3</accession>
<evidence type="ECO:0000313" key="3">
    <source>
        <dbReference type="Proteomes" id="UP000324800"/>
    </source>
</evidence>
<name>A0A5J4S3X3_9EUKA</name>
<feature type="compositionally biased region" description="Low complexity" evidence="1">
    <location>
        <begin position="153"/>
        <end position="162"/>
    </location>
</feature>